<protein>
    <submittedName>
        <fullName evidence="4">Rhamnogalacturonan acetylesterase</fullName>
    </submittedName>
</protein>
<feature type="non-terminal residue" evidence="4">
    <location>
        <position position="210"/>
    </location>
</feature>
<dbReference type="PANTHER" id="PTHR43695">
    <property type="entry name" value="PUTATIVE (AFU_ORTHOLOGUE AFUA_2G17250)-RELATED"/>
    <property type="match status" value="1"/>
</dbReference>
<dbReference type="AlphaFoldDB" id="A0A1Y2BW21"/>
<dbReference type="Proteomes" id="UP000193920">
    <property type="component" value="Unassembled WGS sequence"/>
</dbReference>
<dbReference type="PANTHER" id="PTHR43695:SF1">
    <property type="entry name" value="RHAMNOGALACTURONAN ACETYLESTERASE"/>
    <property type="match status" value="1"/>
</dbReference>
<gene>
    <name evidence="4" type="ORF">LY90DRAFT_362803</name>
</gene>
<dbReference type="GO" id="GO:0016787">
    <property type="term" value="F:hydrolase activity"/>
    <property type="evidence" value="ECO:0007669"/>
    <property type="project" value="UniProtKB-KW"/>
</dbReference>
<sequence>IFIAGDSTGDSSPGYGGKTVGWGKFLSNYVSIPVNNYAKSGRSTRTFWREGRWNTLINGVTEGDYVFIQFGHNDGGGPNDEKERGCVNGTGNETVTVTLKSGKKEVVHTFSWYLRQMVNQVLAKKAHPIILSQTPRKIFKKGKIEAPGRFRTDAMNVAKELGIPFIDMYNYIARQYESLGENYLVKNGWFPADYLHTSAKGADFNAKLLI</sequence>
<evidence type="ECO:0000256" key="2">
    <source>
        <dbReference type="ARBA" id="ARBA00022801"/>
    </source>
</evidence>
<keyword evidence="5" id="KW-1185">Reference proteome</keyword>
<feature type="non-terminal residue" evidence="4">
    <location>
        <position position="1"/>
    </location>
</feature>
<dbReference type="InterPro" id="IPR036514">
    <property type="entry name" value="SGNH_hydro_sf"/>
</dbReference>
<dbReference type="InterPro" id="IPR013830">
    <property type="entry name" value="SGNH_hydro"/>
</dbReference>
<dbReference type="CDD" id="cd01821">
    <property type="entry name" value="Rhamnogalacturan_acetylesterase_like"/>
    <property type="match status" value="1"/>
</dbReference>
<dbReference type="SUPFAM" id="SSF52266">
    <property type="entry name" value="SGNH hydrolase"/>
    <property type="match status" value="1"/>
</dbReference>
<comment type="caution">
    <text evidence="4">The sequence shown here is derived from an EMBL/GenBank/DDBJ whole genome shotgun (WGS) entry which is preliminary data.</text>
</comment>
<dbReference type="Gene3D" id="3.40.50.1110">
    <property type="entry name" value="SGNH hydrolase"/>
    <property type="match status" value="1"/>
</dbReference>
<proteinExistence type="inferred from homology"/>
<dbReference type="OrthoDB" id="2141316at2759"/>
<dbReference type="Pfam" id="PF13472">
    <property type="entry name" value="Lipase_GDSL_2"/>
    <property type="match status" value="1"/>
</dbReference>
<dbReference type="STRING" id="1754190.A0A1Y2BW21"/>
<feature type="domain" description="SGNH hydrolase-type esterase" evidence="3">
    <location>
        <begin position="5"/>
        <end position="202"/>
    </location>
</feature>
<dbReference type="InterPro" id="IPR037459">
    <property type="entry name" value="RhgT-like"/>
</dbReference>
<reference evidence="4 5" key="1">
    <citation type="submission" date="2016-08" db="EMBL/GenBank/DDBJ databases">
        <title>A Parts List for Fungal Cellulosomes Revealed by Comparative Genomics.</title>
        <authorList>
            <consortium name="DOE Joint Genome Institute"/>
            <person name="Haitjema C.H."/>
            <person name="Gilmore S.P."/>
            <person name="Henske J.K."/>
            <person name="Solomon K.V."/>
            <person name="De Groot R."/>
            <person name="Kuo A."/>
            <person name="Mondo S.J."/>
            <person name="Salamov A.A."/>
            <person name="Labutti K."/>
            <person name="Zhao Z."/>
            <person name="Chiniquy J."/>
            <person name="Barry K."/>
            <person name="Brewer H.M."/>
            <person name="Purvine S.O."/>
            <person name="Wright A.T."/>
            <person name="Boxma B."/>
            <person name="Van Alen T."/>
            <person name="Hackstein J.H."/>
            <person name="Baker S.E."/>
            <person name="Grigoriev I.V."/>
            <person name="O'Malley M.A."/>
        </authorList>
    </citation>
    <scope>NUCLEOTIDE SEQUENCE [LARGE SCALE GENOMIC DNA]</scope>
    <source>
        <strain evidence="4 5">G1</strain>
    </source>
</reference>
<name>A0A1Y2BW21_9FUNG</name>
<organism evidence="4 5">
    <name type="scientific">Neocallimastix californiae</name>
    <dbReference type="NCBI Taxonomy" id="1754190"/>
    <lineage>
        <taxon>Eukaryota</taxon>
        <taxon>Fungi</taxon>
        <taxon>Fungi incertae sedis</taxon>
        <taxon>Chytridiomycota</taxon>
        <taxon>Chytridiomycota incertae sedis</taxon>
        <taxon>Neocallimastigomycetes</taxon>
        <taxon>Neocallimastigales</taxon>
        <taxon>Neocallimastigaceae</taxon>
        <taxon>Neocallimastix</taxon>
    </lineage>
</organism>
<evidence type="ECO:0000256" key="1">
    <source>
        <dbReference type="ARBA" id="ARBA00008668"/>
    </source>
</evidence>
<accession>A0A1Y2BW21</accession>
<dbReference type="EMBL" id="MCOG01000134">
    <property type="protein sequence ID" value="ORY38943.1"/>
    <property type="molecule type" value="Genomic_DNA"/>
</dbReference>
<comment type="similarity">
    <text evidence="1">Belongs to the 'GDSL' lipolytic enzyme family.</text>
</comment>
<evidence type="ECO:0000259" key="3">
    <source>
        <dbReference type="Pfam" id="PF13472"/>
    </source>
</evidence>
<keyword evidence="2" id="KW-0378">Hydrolase</keyword>
<evidence type="ECO:0000313" key="5">
    <source>
        <dbReference type="Proteomes" id="UP000193920"/>
    </source>
</evidence>
<evidence type="ECO:0000313" key="4">
    <source>
        <dbReference type="EMBL" id="ORY38943.1"/>
    </source>
</evidence>